<feature type="domain" description="Integrase catalytic" evidence="1">
    <location>
        <begin position="35"/>
        <end position="202"/>
    </location>
</feature>
<dbReference type="PANTHER" id="PTHR46889:SF4">
    <property type="entry name" value="TRANSPOSASE INSO FOR INSERTION SEQUENCE ELEMENT IS911B-RELATED"/>
    <property type="match status" value="1"/>
</dbReference>
<dbReference type="InterPro" id="IPR048020">
    <property type="entry name" value="Transpos_IS3"/>
</dbReference>
<dbReference type="InterPro" id="IPR050900">
    <property type="entry name" value="Transposase_IS3/IS150/IS904"/>
</dbReference>
<dbReference type="SUPFAM" id="SSF53098">
    <property type="entry name" value="Ribonuclease H-like"/>
    <property type="match status" value="1"/>
</dbReference>
<dbReference type="GO" id="GO:0015074">
    <property type="term" value="P:DNA integration"/>
    <property type="evidence" value="ECO:0007669"/>
    <property type="project" value="InterPro"/>
</dbReference>
<organism evidence="2">
    <name type="scientific">Mediterraneibacter gnavus</name>
    <name type="common">Ruminococcus gnavus</name>
    <dbReference type="NCBI Taxonomy" id="33038"/>
    <lineage>
        <taxon>Bacteria</taxon>
        <taxon>Bacillati</taxon>
        <taxon>Bacillota</taxon>
        <taxon>Clostridia</taxon>
        <taxon>Lachnospirales</taxon>
        <taxon>Lachnospiraceae</taxon>
        <taxon>Mediterraneibacter</taxon>
    </lineage>
</organism>
<dbReference type="PANTHER" id="PTHR46889">
    <property type="entry name" value="TRANSPOSASE INSF FOR INSERTION SEQUENCE IS3B-RELATED"/>
    <property type="match status" value="1"/>
</dbReference>
<dbReference type="EMBL" id="CACRUU010000116">
    <property type="protein sequence ID" value="VYU71526.1"/>
    <property type="molecule type" value="Genomic_DNA"/>
</dbReference>
<evidence type="ECO:0000313" key="2">
    <source>
        <dbReference type="EMBL" id="VYU71526.1"/>
    </source>
</evidence>
<sequence>MNTEMQLFSISRKKKTTYEHGVAHKVYENKLNQNFRADEINHKWCTDFTYLFLTDGSKRYNCTIIDLHDRSVIASITDRNITADLAKRTLEKAIHSQPGIDLSKLLVHSDQGSQYTSKEFTELCEELGITQSMSKAGYPYDNAPMERYFNTLKNDLIYQHYYRTEEELYTAIEEFAYVQYNHVRPHSYNNYKTPYEARYGSV</sequence>
<dbReference type="InterPro" id="IPR036397">
    <property type="entry name" value="RNaseH_sf"/>
</dbReference>
<gene>
    <name evidence="2" type="ORF">RGLFYP36_02821</name>
</gene>
<reference evidence="2" key="1">
    <citation type="submission" date="2019-11" db="EMBL/GenBank/DDBJ databases">
        <authorList>
            <person name="Feng L."/>
        </authorList>
    </citation>
    <scope>NUCLEOTIDE SEQUENCE</scope>
    <source>
        <strain evidence="2">RgnavusLFYP36</strain>
    </source>
</reference>
<proteinExistence type="predicted"/>
<dbReference type="PROSITE" id="PS50994">
    <property type="entry name" value="INTEGRASE"/>
    <property type="match status" value="1"/>
</dbReference>
<dbReference type="AlphaFoldDB" id="A0A6N3H4B4"/>
<dbReference type="InterPro" id="IPR001584">
    <property type="entry name" value="Integrase_cat-core"/>
</dbReference>
<dbReference type="Pfam" id="PF00665">
    <property type="entry name" value="rve"/>
    <property type="match status" value="1"/>
</dbReference>
<dbReference type="GO" id="GO:0003676">
    <property type="term" value="F:nucleic acid binding"/>
    <property type="evidence" value="ECO:0007669"/>
    <property type="project" value="InterPro"/>
</dbReference>
<accession>A0A6N3H4B4</accession>
<dbReference type="NCBIfam" id="NF033516">
    <property type="entry name" value="transpos_IS3"/>
    <property type="match status" value="1"/>
</dbReference>
<protein>
    <submittedName>
        <fullName evidence="2">IS2 transposase TnpB</fullName>
    </submittedName>
</protein>
<evidence type="ECO:0000259" key="1">
    <source>
        <dbReference type="PROSITE" id="PS50994"/>
    </source>
</evidence>
<dbReference type="InterPro" id="IPR012337">
    <property type="entry name" value="RNaseH-like_sf"/>
</dbReference>
<name>A0A6N3H4B4_MEDGN</name>
<dbReference type="Gene3D" id="3.30.420.10">
    <property type="entry name" value="Ribonuclease H-like superfamily/Ribonuclease H"/>
    <property type="match status" value="1"/>
</dbReference>